<organism evidence="2 3">
    <name type="scientific">Cutaneotrichosporon spelunceum</name>
    <dbReference type="NCBI Taxonomy" id="1672016"/>
    <lineage>
        <taxon>Eukaryota</taxon>
        <taxon>Fungi</taxon>
        <taxon>Dikarya</taxon>
        <taxon>Basidiomycota</taxon>
        <taxon>Agaricomycotina</taxon>
        <taxon>Tremellomycetes</taxon>
        <taxon>Trichosporonales</taxon>
        <taxon>Trichosporonaceae</taxon>
        <taxon>Cutaneotrichosporon</taxon>
    </lineage>
</organism>
<reference evidence="2" key="1">
    <citation type="journal article" date="2023" name="BMC Genomics">
        <title>Chromosome-level genome assemblies of Cutaneotrichosporon spp. (Trichosporonales, Basidiomycota) reveal imbalanced evolution between nucleotide sequences and chromosome synteny.</title>
        <authorList>
            <person name="Kobayashi Y."/>
            <person name="Kayamori A."/>
            <person name="Aoki K."/>
            <person name="Shiwa Y."/>
            <person name="Matsutani M."/>
            <person name="Fujita N."/>
            <person name="Sugita T."/>
            <person name="Iwasaki W."/>
            <person name="Tanaka N."/>
            <person name="Takashima M."/>
        </authorList>
    </citation>
    <scope>NUCLEOTIDE SEQUENCE</scope>
    <source>
        <strain evidence="2">HIS016</strain>
    </source>
</reference>
<keyword evidence="3" id="KW-1185">Reference proteome</keyword>
<dbReference type="Proteomes" id="UP001222932">
    <property type="component" value="Unassembled WGS sequence"/>
</dbReference>
<feature type="region of interest" description="Disordered" evidence="1">
    <location>
        <begin position="1"/>
        <end position="20"/>
    </location>
</feature>
<evidence type="ECO:0000313" key="2">
    <source>
        <dbReference type="EMBL" id="GMK55024.1"/>
    </source>
</evidence>
<protein>
    <submittedName>
        <fullName evidence="2">Uncharacterized protein</fullName>
    </submittedName>
</protein>
<feature type="region of interest" description="Disordered" evidence="1">
    <location>
        <begin position="46"/>
        <end position="95"/>
    </location>
</feature>
<comment type="caution">
    <text evidence="2">The sequence shown here is derived from an EMBL/GenBank/DDBJ whole genome shotgun (WGS) entry which is preliminary data.</text>
</comment>
<dbReference type="EMBL" id="BTCM01000002">
    <property type="protein sequence ID" value="GMK55024.1"/>
    <property type="molecule type" value="Genomic_DNA"/>
</dbReference>
<feature type="region of interest" description="Disordered" evidence="1">
    <location>
        <begin position="118"/>
        <end position="143"/>
    </location>
</feature>
<dbReference type="AlphaFoldDB" id="A0AAD3TQX9"/>
<feature type="compositionally biased region" description="Gly residues" evidence="1">
    <location>
        <begin position="61"/>
        <end position="71"/>
    </location>
</feature>
<evidence type="ECO:0000313" key="3">
    <source>
        <dbReference type="Proteomes" id="UP001222932"/>
    </source>
</evidence>
<evidence type="ECO:0000256" key="1">
    <source>
        <dbReference type="SAM" id="MobiDB-lite"/>
    </source>
</evidence>
<accession>A0AAD3TQX9</accession>
<reference evidence="2" key="2">
    <citation type="submission" date="2023-06" db="EMBL/GenBank/DDBJ databases">
        <authorList>
            <person name="Kobayashi Y."/>
            <person name="Kayamori A."/>
            <person name="Aoki K."/>
            <person name="Shiwa Y."/>
            <person name="Fujita N."/>
            <person name="Sugita T."/>
            <person name="Iwasaki W."/>
            <person name="Tanaka N."/>
            <person name="Takashima M."/>
        </authorList>
    </citation>
    <scope>NUCLEOTIDE SEQUENCE</scope>
    <source>
        <strain evidence="2">HIS016</strain>
    </source>
</reference>
<proteinExistence type="predicted"/>
<name>A0AAD3TQX9_9TREE</name>
<sequence>MASLPLVKTSSDSDHDASQSVGFAHHNATNDWFRVSVEHLPQASVEASAESRVARMARGDGTTGADGGGGKMNLPDEDHKSNGEQGPATDNTANNTANSELSLHLRRGLSLQLRMPTPIPPPSQANSPMATPTPRLASPDGVAKTRPISVPEHLMEGVPMKRTRASYGKLRVDLRQLTATRTREWNEDVGLGYVRSHMNRFDNYRVTSKE</sequence>
<gene>
    <name evidence="2" type="ORF">CspeluHIS016_0200800</name>
</gene>